<name>A0ABV9ETL2_9ACTN</name>
<feature type="domain" description="Carbohydrate-binding module family 96" evidence="7">
    <location>
        <begin position="683"/>
        <end position="848"/>
    </location>
</feature>
<dbReference type="Pfam" id="PF13205">
    <property type="entry name" value="Big_5"/>
    <property type="match status" value="2"/>
</dbReference>
<evidence type="ECO:0000313" key="8">
    <source>
        <dbReference type="EMBL" id="MFC4591826.1"/>
    </source>
</evidence>
<feature type="region of interest" description="Disordered" evidence="4">
    <location>
        <begin position="545"/>
        <end position="565"/>
    </location>
</feature>
<keyword evidence="9" id="KW-1185">Reference proteome</keyword>
<dbReference type="InterPro" id="IPR029476">
    <property type="entry name" value="DNase_NucA_NucB"/>
</dbReference>
<reference evidence="9" key="1">
    <citation type="journal article" date="2019" name="Int. J. Syst. Evol. Microbiol.">
        <title>The Global Catalogue of Microorganisms (GCM) 10K type strain sequencing project: providing services to taxonomists for standard genome sequencing and annotation.</title>
        <authorList>
            <consortium name="The Broad Institute Genomics Platform"/>
            <consortium name="The Broad Institute Genome Sequencing Center for Infectious Disease"/>
            <person name="Wu L."/>
            <person name="Ma J."/>
        </authorList>
    </citation>
    <scope>NUCLEOTIDE SEQUENCE [LARGE SCALE GENOMIC DNA]</scope>
    <source>
        <strain evidence="9">CCUG 49560</strain>
    </source>
</reference>
<feature type="compositionally biased region" description="Polar residues" evidence="4">
    <location>
        <begin position="1396"/>
        <end position="1405"/>
    </location>
</feature>
<feature type="region of interest" description="Disordered" evidence="4">
    <location>
        <begin position="1393"/>
        <end position="1449"/>
    </location>
</feature>
<organism evidence="8 9">
    <name type="scientific">Sphaerisporangium corydalis</name>
    <dbReference type="NCBI Taxonomy" id="1441875"/>
    <lineage>
        <taxon>Bacteria</taxon>
        <taxon>Bacillati</taxon>
        <taxon>Actinomycetota</taxon>
        <taxon>Actinomycetes</taxon>
        <taxon>Streptosporangiales</taxon>
        <taxon>Streptosporangiaceae</taxon>
        <taxon>Sphaerisporangium</taxon>
    </lineage>
</organism>
<dbReference type="Proteomes" id="UP001595891">
    <property type="component" value="Unassembled WGS sequence"/>
</dbReference>
<keyword evidence="3" id="KW-0732">Signal</keyword>
<feature type="domain" description="Deoxyribonuclease NucA/NucB" evidence="6">
    <location>
        <begin position="1447"/>
        <end position="1509"/>
    </location>
</feature>
<comment type="caution">
    <text evidence="8">The sequence shown here is derived from an EMBL/GenBank/DDBJ whole genome shotgun (WGS) entry which is preliminary data.</text>
</comment>
<feature type="region of interest" description="Disordered" evidence="4">
    <location>
        <begin position="1"/>
        <end position="24"/>
    </location>
</feature>
<evidence type="ECO:0000313" key="9">
    <source>
        <dbReference type="Proteomes" id="UP001595891"/>
    </source>
</evidence>
<evidence type="ECO:0000259" key="7">
    <source>
        <dbReference type="Pfam" id="PF24517"/>
    </source>
</evidence>
<evidence type="ECO:0000256" key="4">
    <source>
        <dbReference type="SAM" id="MobiDB-lite"/>
    </source>
</evidence>
<evidence type="ECO:0000259" key="6">
    <source>
        <dbReference type="Pfam" id="PF14040"/>
    </source>
</evidence>
<dbReference type="Pfam" id="PF24517">
    <property type="entry name" value="CBM96"/>
    <property type="match status" value="1"/>
</dbReference>
<dbReference type="NCBIfam" id="NF033679">
    <property type="entry name" value="DNRLRE_dom"/>
    <property type="match status" value="2"/>
</dbReference>
<dbReference type="InterPro" id="IPR055372">
    <property type="entry name" value="CBM96"/>
</dbReference>
<accession>A0ABV9ETL2</accession>
<dbReference type="Gene3D" id="2.60.40.1220">
    <property type="match status" value="2"/>
</dbReference>
<evidence type="ECO:0000256" key="1">
    <source>
        <dbReference type="ARBA" id="ARBA00004613"/>
    </source>
</evidence>
<dbReference type="EMBL" id="JBHSFN010000038">
    <property type="protein sequence ID" value="MFC4591826.1"/>
    <property type="molecule type" value="Genomic_DNA"/>
</dbReference>
<dbReference type="InterPro" id="IPR014755">
    <property type="entry name" value="Cu-Rt/internalin_Ig-like"/>
</dbReference>
<feature type="domain" description="SbsA Ig-like" evidence="5">
    <location>
        <begin position="561"/>
        <end position="659"/>
    </location>
</feature>
<dbReference type="Pfam" id="PF14040">
    <property type="entry name" value="DNase_NucA_NucB"/>
    <property type="match status" value="1"/>
</dbReference>
<evidence type="ECO:0000259" key="5">
    <source>
        <dbReference type="Pfam" id="PF13205"/>
    </source>
</evidence>
<feature type="domain" description="SbsA Ig-like" evidence="5">
    <location>
        <begin position="876"/>
        <end position="972"/>
    </location>
</feature>
<proteinExistence type="predicted"/>
<evidence type="ECO:0000256" key="2">
    <source>
        <dbReference type="ARBA" id="ARBA00022525"/>
    </source>
</evidence>
<sequence>MPAAAQAPPPSPTPTPASLTQPSATLDPKLKTAWDKAATSGKPVEVPSRFTETMKVWAQPDGKNLRAELHTWPVQLKNKASGAWEPVDTRIVNRDGTLQAARVKTPLTFGGRGTKHLVSAAEEEGKIALEVTRALPEPKISGSTVTYPDAVAPGADLVVLALADGFVSQVVFRRKPDGPVTVRLPLTLPKGTSFGKGPEGLPQLKDAKGEAKAAPVVLTAMDAKVEASPEQGKSSPVTARVETSGKISQLVFTPDAAFLADPALTYPVTIAAASQWFGGGTPDDAWVSKNSPSSNNAAAGWLRAGTTQTSADIARTYLKFNTTAPELVGATVVDADLYVWNYKSGGPNGQLCGNEIGSGIAASLITSAWTPTGLRWSNQPSSAGILGGSGNKAGYNIDASGTWCAGEAALVHRVTGMARAWIEQGVANHGLVLRAVTESPAINWRQYYASEYSGDPYPGYRHPPTLMVEYTPAPEYPPGDDVGWFKAGEGFPDSATADQIRAATYRSSQPIEAGEVSDAEAEAMQGQAPEFVENPAVTFGRPADVSQEEWNSLNPNNPQPDPDQPSVIRTMPDLGATNAQPDVHVEARFSEPVTGAHITLKDRTGQTVPGTSGANASGDGAAFVPDAPLALGMQYTAEVSGAQDADGHPMVAPYNWPFTITLSTSTPTPTPTDPPGEQRTISLPVQADTWVDDHGSVGPQGPTLWSGAYDYEQFKAIERSFLSFDTSPIAGKTIVGAELELWNDSAYGCGTSQSGIKAQRLTQPWNADLLTWDDQPATSGEGESIARDPGGCTDDSPATDVAWTWQVKDIVQAWASGQDDYGFMLRGVDESSDAPQYDRGFHAAETEAEVPHPPVLKVTFIDGGAGPSPSPTAGPDTVPPTVVAVEPADGADDVAPDAHIKVTFSEPVAAASLALEDIFMEEGLPGDTTMSPDRRVLTFTPRWPLDSWYWSTVSGVTDDAGNAMAAPYEWWFGVGPLLTMAPKKTRASATTAGGPSVSRAWTRTRKAGDGVAKLVTTTPEFMIKVADPGKRHAVVEVQVEHGPKVPAQGKGLIWSGIAKSGPGFMGIVRMPAGKISDGWDVRWRARALSGGVTGAWSGWQAVTVDTSRAAPLASVKAVAAEPTFTYDRIENDAQCRALTGPKAYTVKNSFNWCMWGEIGSQVSFYVNRRRIGSVRYDARVTLTAHSFTGEAKSTAARLANQYDSRQFKVYFHLDKLDRSGKTNIPALLPTVEAGAETFPFSLGLAFNPTNKCSVSPIGLNKFIYKTPEAWEQEGGNFTFTSDPADFAAPDRSARCKLQPQVHMIEQASDPYAYLMQENPVFRCDSSPAIKTAKGGCVVFKDGRPVFELSKAAQVKGPGNQLMTNPVEQSAQHIWDAWNKPASTVPFDPGKKIPGFSWSTPLQRNTDTSKKGLGGQNRKVAIKQCDTSFSDPRPRPPGKRYTRNLKDPQGNTIIRSCDEFPFAATHQGASLAGTNYSARPILATDNSTAGSWMGWWFERNRVLEKQKFTVRISDSQEPGSIGYYPPPPGTDTLADEQIVPDAEAS</sequence>
<feature type="region of interest" description="Disordered" evidence="4">
    <location>
        <begin position="1512"/>
        <end position="1544"/>
    </location>
</feature>
<feature type="region of interest" description="Disordered" evidence="4">
    <location>
        <begin position="774"/>
        <end position="797"/>
    </location>
</feature>
<evidence type="ECO:0000256" key="3">
    <source>
        <dbReference type="ARBA" id="ARBA00022729"/>
    </source>
</evidence>
<dbReference type="RefSeq" id="WP_262845903.1">
    <property type="nucleotide sequence ID" value="NZ_JANZYP010000042.1"/>
</dbReference>
<comment type="subcellular location">
    <subcellularLocation>
        <location evidence="1">Secreted</location>
    </subcellularLocation>
</comment>
<keyword evidence="2" id="KW-0964">Secreted</keyword>
<dbReference type="InterPro" id="IPR032812">
    <property type="entry name" value="SbsA_Ig"/>
</dbReference>
<protein>
    <submittedName>
        <fullName evidence="8">DNRLRE domain-containing protein</fullName>
    </submittedName>
</protein>
<gene>
    <name evidence="8" type="ORF">ACFO8L_37440</name>
</gene>